<dbReference type="AlphaFoldDB" id="A0A3S5AN33"/>
<keyword evidence="2" id="KW-1185">Reference proteome</keyword>
<gene>
    <name evidence="1" type="ORF">PXEA_LOCUS27024</name>
</gene>
<proteinExistence type="predicted"/>
<evidence type="ECO:0000313" key="2">
    <source>
        <dbReference type="Proteomes" id="UP000784294"/>
    </source>
</evidence>
<evidence type="ECO:0000313" key="1">
    <source>
        <dbReference type="EMBL" id="VEL33584.1"/>
    </source>
</evidence>
<sequence>MTQLFSLTPSLHPDCARLIPLLLTFNWPPACNLISMPHVECALSGSLPATGSTGRLAHKLILVSIRRHQSHLHIRSSLCAIHIRLEEENRFKLRFGGVNRRSSFSLLTHHHIFKHLRFSGWPLRRTNADFAQNQKNGTSSLQRRILDAIKSTRPDQLLFCTISLVQPRHKDRTLTDVESTLSRRVPGAHPHHLHSHNLHVSCCCLAMYPLCICTL</sequence>
<comment type="caution">
    <text evidence="1">The sequence shown here is derived from an EMBL/GenBank/DDBJ whole genome shotgun (WGS) entry which is preliminary data.</text>
</comment>
<name>A0A3S5AN33_9PLAT</name>
<protein>
    <submittedName>
        <fullName evidence="1">Uncharacterized protein</fullName>
    </submittedName>
</protein>
<dbReference type="Proteomes" id="UP000784294">
    <property type="component" value="Unassembled WGS sequence"/>
</dbReference>
<accession>A0A3S5AN33</accession>
<reference evidence="1" key="1">
    <citation type="submission" date="2018-11" db="EMBL/GenBank/DDBJ databases">
        <authorList>
            <consortium name="Pathogen Informatics"/>
        </authorList>
    </citation>
    <scope>NUCLEOTIDE SEQUENCE</scope>
</reference>
<dbReference type="EMBL" id="CAAALY010246041">
    <property type="protein sequence ID" value="VEL33584.1"/>
    <property type="molecule type" value="Genomic_DNA"/>
</dbReference>
<organism evidence="1 2">
    <name type="scientific">Protopolystoma xenopodis</name>
    <dbReference type="NCBI Taxonomy" id="117903"/>
    <lineage>
        <taxon>Eukaryota</taxon>
        <taxon>Metazoa</taxon>
        <taxon>Spiralia</taxon>
        <taxon>Lophotrochozoa</taxon>
        <taxon>Platyhelminthes</taxon>
        <taxon>Monogenea</taxon>
        <taxon>Polyopisthocotylea</taxon>
        <taxon>Polystomatidea</taxon>
        <taxon>Polystomatidae</taxon>
        <taxon>Protopolystoma</taxon>
    </lineage>
</organism>